<gene>
    <name evidence="2" type="ORF">ACHHYP_08537</name>
</gene>
<accession>A0A1V9YPA2</accession>
<dbReference type="PANTHER" id="PTHR13510:SF44">
    <property type="entry name" value="RABENOSYN-5"/>
    <property type="match status" value="1"/>
</dbReference>
<dbReference type="InterPro" id="IPR052727">
    <property type="entry name" value="Rab4/Rab5_effector"/>
</dbReference>
<organism evidence="2 3">
    <name type="scientific">Achlya hypogyna</name>
    <name type="common">Oomycete</name>
    <name type="synonym">Protoachlya hypogyna</name>
    <dbReference type="NCBI Taxonomy" id="1202772"/>
    <lineage>
        <taxon>Eukaryota</taxon>
        <taxon>Sar</taxon>
        <taxon>Stramenopiles</taxon>
        <taxon>Oomycota</taxon>
        <taxon>Saprolegniomycetes</taxon>
        <taxon>Saprolegniales</taxon>
        <taxon>Achlyaceae</taxon>
        <taxon>Achlya</taxon>
    </lineage>
</organism>
<evidence type="ECO:0000313" key="2">
    <source>
        <dbReference type="EMBL" id="OQR87553.1"/>
    </source>
</evidence>
<evidence type="ECO:0008006" key="4">
    <source>
        <dbReference type="Google" id="ProtNLM"/>
    </source>
</evidence>
<proteinExistence type="predicted"/>
<evidence type="ECO:0000313" key="3">
    <source>
        <dbReference type="Proteomes" id="UP000243579"/>
    </source>
</evidence>
<sequence length="646" mass="71267">MPLVVEARERASVVLTASHAMEALLAWTDGSPPNRRIPKSATWAFEVCRQPLVVKGGLHPLVQLYRSSSLPPYTGVDKAQVLFQCDADGMTVTLNWGVFRAPIPFVRDRDVCYLECSKVFTSAHGRDGFARLITSYPLRTMDFRSGYVRADVRQWGVVLLEGTDPDVVLANSVVDIDWKGRMPTWVASLMTTRRARSLKHLPAALRVLESRAKHRCALCNSKPSCLEAAPRLVACSDCSKMFCHNCRSTDTAPTCIVCQRAQRQYFDRPFTEVLTTRNRPQSCRHKTRGTAPHGGWFTPQNHRRARGTTLDLSYVSAFQAAPVSDVLLRKAADGLEELIAWAQSTTPHPATGAFEACRCQLQTPTALDDVARLLRSPEDAAATSAYVHVDKSTLLFPLPTTADGMTAALRWGIFKAPVPFMRDRDTTYLECAKTFTDRNGRRGFARLLKSHELPSACRNGSYVRADVRCWGIVVIESSDPLVLHVSSLVDVDWKAVSALVGARMTSRRAQSVRHLDTVLRASMKRLLERCSMCLTAATFERNFVPCVNCTKPLCDGCRSIGSRASGVAICLACAGAKARTKGVRDSILDSEASTVESETKSPTRYRTPRRASCEGGWSTPTGRPRRATDAPLDLGYLTSFMEATQA</sequence>
<feature type="region of interest" description="Disordered" evidence="1">
    <location>
        <begin position="277"/>
        <end position="302"/>
    </location>
</feature>
<dbReference type="Gene3D" id="3.30.530.20">
    <property type="match status" value="2"/>
</dbReference>
<reference evidence="2 3" key="1">
    <citation type="journal article" date="2014" name="Genome Biol. Evol.">
        <title>The secreted proteins of Achlya hypogyna and Thraustotheca clavata identify the ancestral oomycete secretome and reveal gene acquisitions by horizontal gene transfer.</title>
        <authorList>
            <person name="Misner I."/>
            <person name="Blouin N."/>
            <person name="Leonard G."/>
            <person name="Richards T.A."/>
            <person name="Lane C.E."/>
        </authorList>
    </citation>
    <scope>NUCLEOTIDE SEQUENCE [LARGE SCALE GENOMIC DNA]</scope>
    <source>
        <strain evidence="2 3">ATCC 48635</strain>
    </source>
</reference>
<keyword evidence="3" id="KW-1185">Reference proteome</keyword>
<comment type="caution">
    <text evidence="2">The sequence shown here is derived from an EMBL/GenBank/DDBJ whole genome shotgun (WGS) entry which is preliminary data.</text>
</comment>
<feature type="compositionally biased region" description="Polar residues" evidence="1">
    <location>
        <begin position="591"/>
        <end position="604"/>
    </location>
</feature>
<evidence type="ECO:0000256" key="1">
    <source>
        <dbReference type="SAM" id="MobiDB-lite"/>
    </source>
</evidence>
<dbReference type="InterPro" id="IPR023393">
    <property type="entry name" value="START-like_dom_sf"/>
</dbReference>
<dbReference type="EMBL" id="JNBR01001434">
    <property type="protein sequence ID" value="OQR87553.1"/>
    <property type="molecule type" value="Genomic_DNA"/>
</dbReference>
<dbReference type="Proteomes" id="UP000243579">
    <property type="component" value="Unassembled WGS sequence"/>
</dbReference>
<dbReference type="PANTHER" id="PTHR13510">
    <property type="entry name" value="FYVE-FINGER-CONTAINING RAB5 EFFECTOR PROTEIN RABENOSYN-5-RELATED"/>
    <property type="match status" value="1"/>
</dbReference>
<dbReference type="OrthoDB" id="70699at2759"/>
<dbReference type="AlphaFoldDB" id="A0A1V9YPA2"/>
<name>A0A1V9YPA2_ACHHY</name>
<dbReference type="SUPFAM" id="SSF55961">
    <property type="entry name" value="Bet v1-like"/>
    <property type="match status" value="1"/>
</dbReference>
<feature type="region of interest" description="Disordered" evidence="1">
    <location>
        <begin position="591"/>
        <end position="630"/>
    </location>
</feature>
<protein>
    <recommendedName>
        <fullName evidence="4">START domain-containing protein</fullName>
    </recommendedName>
</protein>